<proteinExistence type="predicted"/>
<evidence type="ECO:0000256" key="1">
    <source>
        <dbReference type="SAM" id="MobiDB-lite"/>
    </source>
</evidence>
<protein>
    <submittedName>
        <fullName evidence="2">Uncharacterized protein</fullName>
    </submittedName>
</protein>
<evidence type="ECO:0000313" key="2">
    <source>
        <dbReference type="EMBL" id="RUO37288.1"/>
    </source>
</evidence>
<keyword evidence="3" id="KW-1185">Reference proteome</keyword>
<accession>A0A432WU62</accession>
<dbReference type="RefSeq" id="WP_126806403.1">
    <property type="nucleotide sequence ID" value="NZ_PIPP01000002.1"/>
</dbReference>
<dbReference type="Proteomes" id="UP000286934">
    <property type="component" value="Unassembled WGS sequence"/>
</dbReference>
<dbReference type="AlphaFoldDB" id="A0A432WU62"/>
<comment type="caution">
    <text evidence="2">The sequence shown here is derived from an EMBL/GenBank/DDBJ whole genome shotgun (WGS) entry which is preliminary data.</text>
</comment>
<dbReference type="OrthoDB" id="6238242at2"/>
<name>A0A432WU62_9GAMM</name>
<feature type="region of interest" description="Disordered" evidence="1">
    <location>
        <begin position="41"/>
        <end position="71"/>
    </location>
</feature>
<gene>
    <name evidence="2" type="ORF">CWE13_04810</name>
</gene>
<organism evidence="2 3">
    <name type="scientific">Aliidiomarina shirensis</name>
    <dbReference type="NCBI Taxonomy" id="1048642"/>
    <lineage>
        <taxon>Bacteria</taxon>
        <taxon>Pseudomonadati</taxon>
        <taxon>Pseudomonadota</taxon>
        <taxon>Gammaproteobacteria</taxon>
        <taxon>Alteromonadales</taxon>
        <taxon>Idiomarinaceae</taxon>
        <taxon>Aliidiomarina</taxon>
    </lineage>
</organism>
<evidence type="ECO:0000313" key="3">
    <source>
        <dbReference type="Proteomes" id="UP000286934"/>
    </source>
</evidence>
<dbReference type="EMBL" id="PIPP01000002">
    <property type="protein sequence ID" value="RUO37288.1"/>
    <property type="molecule type" value="Genomic_DNA"/>
</dbReference>
<reference evidence="3" key="1">
    <citation type="journal article" date="2018" name="Front. Microbiol.">
        <title>Genome-Based Analysis Reveals the Taxonomy and Diversity of the Family Idiomarinaceae.</title>
        <authorList>
            <person name="Liu Y."/>
            <person name="Lai Q."/>
            <person name="Shao Z."/>
        </authorList>
    </citation>
    <scope>NUCLEOTIDE SEQUENCE [LARGE SCALE GENOMIC DNA]</scope>
    <source>
        <strain evidence="3">AIS</strain>
    </source>
</reference>
<sequence>MWTKQQRECLAALGIPVYEKMGSVSMSSGTLAISAPEKLGSVSKSSGTLASEIPSEEGAVTAPELNGKDDENVSLPPVFYRLGPWILQFSSDIPAASFDWLRDLSSFVGGRPVQVSHAPADKGVIDCGEYARDALNSEQKQALWAKLKPALN</sequence>